<reference evidence="1" key="1">
    <citation type="submission" date="2020-05" db="EMBL/GenBank/DDBJ databases">
        <title>Phylogenomic resolution of chytrid fungi.</title>
        <authorList>
            <person name="Stajich J.E."/>
            <person name="Amses K."/>
            <person name="Simmons R."/>
            <person name="Seto K."/>
            <person name="Myers J."/>
            <person name="Bonds A."/>
            <person name="Quandt C.A."/>
            <person name="Barry K."/>
            <person name="Liu P."/>
            <person name="Grigoriev I."/>
            <person name="Longcore J.E."/>
            <person name="James T.Y."/>
        </authorList>
    </citation>
    <scope>NUCLEOTIDE SEQUENCE</scope>
    <source>
        <strain evidence="1">JEL0318</strain>
    </source>
</reference>
<evidence type="ECO:0000313" key="1">
    <source>
        <dbReference type="EMBL" id="KAJ3027176.1"/>
    </source>
</evidence>
<dbReference type="AlphaFoldDB" id="A0AAD5WZ63"/>
<keyword evidence="2" id="KW-1185">Reference proteome</keyword>
<organism evidence="1 2">
    <name type="scientific">Rhizophlyctis rosea</name>
    <dbReference type="NCBI Taxonomy" id="64517"/>
    <lineage>
        <taxon>Eukaryota</taxon>
        <taxon>Fungi</taxon>
        <taxon>Fungi incertae sedis</taxon>
        <taxon>Chytridiomycota</taxon>
        <taxon>Chytridiomycota incertae sedis</taxon>
        <taxon>Chytridiomycetes</taxon>
        <taxon>Rhizophlyctidales</taxon>
        <taxon>Rhizophlyctidaceae</taxon>
        <taxon>Rhizophlyctis</taxon>
    </lineage>
</organism>
<gene>
    <name evidence="1" type="ORF">HK097_006219</name>
</gene>
<accession>A0AAD5WZ63</accession>
<comment type="caution">
    <text evidence="1">The sequence shown here is derived from an EMBL/GenBank/DDBJ whole genome shotgun (WGS) entry which is preliminary data.</text>
</comment>
<evidence type="ECO:0000313" key="2">
    <source>
        <dbReference type="Proteomes" id="UP001212841"/>
    </source>
</evidence>
<feature type="non-terminal residue" evidence="1">
    <location>
        <position position="1"/>
    </location>
</feature>
<sequence length="201" mass="23070">MPGADTSCMHFRVRSKLGWIAWREREASLYALFERGFAAVRCEMKWSESLEEFGFEVEVPNVQVEKLQKYFKSKNLTEEIDKIHGIDPISMNRRDAKLLDIKKTSGSTYTDTNIRSSLQTLQSRFDSLTTVSANRDREVRAIADHFATLEKDMIGRFESLEKRIGEKIWESVGSKLGRVEEGVLEVVREELRFLDVEVGGG</sequence>
<dbReference type="Proteomes" id="UP001212841">
    <property type="component" value="Unassembled WGS sequence"/>
</dbReference>
<dbReference type="EMBL" id="JADGJD010002914">
    <property type="protein sequence ID" value="KAJ3027176.1"/>
    <property type="molecule type" value="Genomic_DNA"/>
</dbReference>
<protein>
    <submittedName>
        <fullName evidence="1">Uncharacterized protein</fullName>
    </submittedName>
</protein>
<name>A0AAD5WZ63_9FUNG</name>
<proteinExistence type="predicted"/>